<dbReference type="GeneID" id="89999954"/>
<comment type="caution">
    <text evidence="3">The sequence shown here is derived from an EMBL/GenBank/DDBJ whole genome shotgun (WGS) entry which is preliminary data.</text>
</comment>
<reference evidence="3 4" key="1">
    <citation type="journal article" date="2023" name="Res Sq">
        <title>Genomic and morphological characterization of Knufia obscura isolated from the Mars 2020 spacecraft assembly facility.</title>
        <authorList>
            <person name="Chander A.M."/>
            <person name="Teixeira M.M."/>
            <person name="Singh N.K."/>
            <person name="Williams M.P."/>
            <person name="Parker C.W."/>
            <person name="Leo P."/>
            <person name="Stajich J.E."/>
            <person name="Torok T."/>
            <person name="Tighe S."/>
            <person name="Mason C.E."/>
            <person name="Venkateswaran K."/>
        </authorList>
    </citation>
    <scope>NUCLEOTIDE SEQUENCE [LARGE SCALE GENOMIC DNA]</scope>
    <source>
        <strain evidence="3 4">CCFEE 5817</strain>
    </source>
</reference>
<name>A0ABR0RLX5_9EURO</name>
<keyword evidence="2" id="KW-0732">Signal</keyword>
<dbReference type="EMBL" id="JAVHJV010000007">
    <property type="protein sequence ID" value="KAK5941228.1"/>
    <property type="molecule type" value="Genomic_DNA"/>
</dbReference>
<evidence type="ECO:0000256" key="1">
    <source>
        <dbReference type="SAM" id="MobiDB-lite"/>
    </source>
</evidence>
<sequence length="742" mass="82604">MVPSEMLGKLSMLLFYIFFLATGTLADNATNLSADYVVTEPWCIYELNFVTWSYAVVIPYDGSKTDDGLDKAGKCGDKLRDELPLKGVAITDCGYARISSAIRNTVVTQYSLQLAGDPSGNFFAQVDAYTEVDGNVQMMEVPNASSGGEILSFTQSKTIQFNSSVPDVLERPSLVILGRDILVMVFDLIRDSSPKSLQAIASVSSEFYHLATYSRQRHLTMRLNPDTIQNTHSRLRCIDEQNLLPAIHFLDVVEPGEVTFKNRQEYINGHTDNANADQYFDCMKSIISLIPRMMGLKYLSWQRTAHAGDGIPDTVLEVLRSCPQVRLHAKVSARARPGYATHGESVQESNLDKLQGNANLSKLEAQITFYDSNDCLEATQPLKHILLSSPNIRSLSLSISQPSSGCVVYRAPREYCGFGFVGDEAIPPLEDLAMYSYPWGRESTTTPEVSSGFVQVAYPGKSSEMDYWAEKFDWSHLKRLKTGSVDFALKIMPKLTSLKEVDFLRSQSNDISRFYQQCPAALEAIGADSLQSIGLQCLLRHGSALRKLRLHNVEDYKGKWAEDAIDASSLRSIRDGCPLLEDLFVDVARDGNWPWPVLDVLATFPRLRNLTVCFEVGVKCRDNPVKPYVTFAAADNLYTYLRSRSPKQPSILSRFHIYSGAPPPMGFGYPAPAAFWPQYDSTEFICTLSERDDESAQGIFKVECPRIPTEGNARVLFGSSTGETAKNGPWRLAHEGPTPMRK</sequence>
<feature type="chain" id="PRO_5046183905" evidence="2">
    <location>
        <begin position="27"/>
        <end position="742"/>
    </location>
</feature>
<keyword evidence="4" id="KW-1185">Reference proteome</keyword>
<evidence type="ECO:0000313" key="3">
    <source>
        <dbReference type="EMBL" id="KAK5941228.1"/>
    </source>
</evidence>
<dbReference type="RefSeq" id="XP_064729318.1">
    <property type="nucleotide sequence ID" value="XM_064874918.1"/>
</dbReference>
<dbReference type="InterPro" id="IPR032675">
    <property type="entry name" value="LRR_dom_sf"/>
</dbReference>
<protein>
    <submittedName>
        <fullName evidence="3">Uncharacterized protein</fullName>
    </submittedName>
</protein>
<evidence type="ECO:0000313" key="4">
    <source>
        <dbReference type="Proteomes" id="UP001334248"/>
    </source>
</evidence>
<evidence type="ECO:0000256" key="2">
    <source>
        <dbReference type="SAM" id="SignalP"/>
    </source>
</evidence>
<dbReference type="Gene3D" id="3.80.10.10">
    <property type="entry name" value="Ribonuclease Inhibitor"/>
    <property type="match status" value="1"/>
</dbReference>
<feature type="signal peptide" evidence="2">
    <location>
        <begin position="1"/>
        <end position="26"/>
    </location>
</feature>
<proteinExistence type="predicted"/>
<organism evidence="3 4">
    <name type="scientific">Knufia obscura</name>
    <dbReference type="NCBI Taxonomy" id="1635080"/>
    <lineage>
        <taxon>Eukaryota</taxon>
        <taxon>Fungi</taxon>
        <taxon>Dikarya</taxon>
        <taxon>Ascomycota</taxon>
        <taxon>Pezizomycotina</taxon>
        <taxon>Eurotiomycetes</taxon>
        <taxon>Chaetothyriomycetidae</taxon>
        <taxon>Chaetothyriales</taxon>
        <taxon>Trichomeriaceae</taxon>
        <taxon>Knufia</taxon>
    </lineage>
</organism>
<feature type="region of interest" description="Disordered" evidence="1">
    <location>
        <begin position="719"/>
        <end position="742"/>
    </location>
</feature>
<gene>
    <name evidence="3" type="ORF">PMZ80_006505</name>
</gene>
<dbReference type="Proteomes" id="UP001334248">
    <property type="component" value="Unassembled WGS sequence"/>
</dbReference>
<accession>A0ABR0RLX5</accession>